<gene>
    <name evidence="2" type="ORF">RHS01_09133</name>
</gene>
<name>A0A8H7I6R7_9AGAM</name>
<dbReference type="AlphaFoldDB" id="A0A8H7I6R7"/>
<evidence type="ECO:0000313" key="3">
    <source>
        <dbReference type="Proteomes" id="UP000614334"/>
    </source>
</evidence>
<comment type="caution">
    <text evidence="2">The sequence shown here is derived from an EMBL/GenBank/DDBJ whole genome shotgun (WGS) entry which is preliminary data.</text>
</comment>
<proteinExistence type="predicted"/>
<evidence type="ECO:0000313" key="2">
    <source>
        <dbReference type="EMBL" id="KAF8750831.1"/>
    </source>
</evidence>
<protein>
    <submittedName>
        <fullName evidence="2">Uncharacterized protein</fullName>
    </submittedName>
</protein>
<feature type="region of interest" description="Disordered" evidence="1">
    <location>
        <begin position="84"/>
        <end position="104"/>
    </location>
</feature>
<accession>A0A8H7I6R7</accession>
<organism evidence="2 3">
    <name type="scientific">Rhizoctonia solani</name>
    <dbReference type="NCBI Taxonomy" id="456999"/>
    <lineage>
        <taxon>Eukaryota</taxon>
        <taxon>Fungi</taxon>
        <taxon>Dikarya</taxon>
        <taxon>Basidiomycota</taxon>
        <taxon>Agaricomycotina</taxon>
        <taxon>Agaricomycetes</taxon>
        <taxon>Cantharellales</taxon>
        <taxon>Ceratobasidiaceae</taxon>
        <taxon>Rhizoctonia</taxon>
    </lineage>
</organism>
<dbReference type="EMBL" id="JACYCF010000019">
    <property type="protein sequence ID" value="KAF8750831.1"/>
    <property type="molecule type" value="Genomic_DNA"/>
</dbReference>
<reference evidence="2" key="1">
    <citation type="submission" date="2020-09" db="EMBL/GenBank/DDBJ databases">
        <title>Comparative genome analyses of four rice-infecting Rhizoctonia solani isolates reveal extensive enrichment of homogalacturonan modification genes.</title>
        <authorList>
            <person name="Lee D.-Y."/>
            <person name="Jeon J."/>
            <person name="Kim K.-T."/>
            <person name="Cheong K."/>
            <person name="Song H."/>
            <person name="Choi G."/>
            <person name="Ko J."/>
            <person name="Opiyo S.O."/>
            <person name="Zuo S."/>
            <person name="Madhav S."/>
            <person name="Lee Y.-H."/>
            <person name="Wang G.-L."/>
        </authorList>
    </citation>
    <scope>NUCLEOTIDE SEQUENCE</scope>
    <source>
        <strain evidence="2">AG1-IA B2</strain>
    </source>
</reference>
<evidence type="ECO:0000256" key="1">
    <source>
        <dbReference type="SAM" id="MobiDB-lite"/>
    </source>
</evidence>
<sequence length="131" mass="14365">MAFNSKRKFDDAEELARETYISVKHTKVAPIAEPMVTEDVDMAGDNAPSPAPHLPLLLPLPLRTTLVTAYPHFDLYPFPTSGDADMMDSDPGFDPRKQASNRSNSTVGLMQPQTIASDFVHHGWVSLLLGS</sequence>
<dbReference type="Proteomes" id="UP000614334">
    <property type="component" value="Unassembled WGS sequence"/>
</dbReference>